<evidence type="ECO:0000313" key="11">
    <source>
        <dbReference type="Proteomes" id="UP000550736"/>
    </source>
</evidence>
<dbReference type="AlphaFoldDB" id="A0A7X9WHW8"/>
<dbReference type="PANTHER" id="PTHR11575:SF24">
    <property type="entry name" value="5'-NUCLEOTIDASE"/>
    <property type="match status" value="1"/>
</dbReference>
<dbReference type="EMBL" id="JABBLX010000077">
    <property type="protein sequence ID" value="NMK98979.1"/>
    <property type="molecule type" value="Genomic_DNA"/>
</dbReference>
<sequence>MKKIIITIITLFITLGTILNFNLVNASEQHTHSNDNQSKTEHTILHTNDIHGRFVEEKGRVIGMPKLKGLKNKEKPDLVLDSGDAFQGLPVSNHSKGEEMAKAMNKVGYDAMTIGNHEFDFGYNQLLKLQKQLHFPMISSNIYKNGKRIFKPSTIIKRNGVRYGLVGVTTPETKIKTSPDAVKDVEFKDPLSSVKGAIKEMDGKADVYVVLSHLGIDKNTKKEWRGDYLIEQLSKDNSIKKPIIVLDGHSHSVIKHGKKYNHGILAQTGTALENVGKISFLFNHHKVSDLKASLINVKDTNKIKADPSIEKQVNKANNEFKKETSKVIIPNNKVEFKGDKNIARTQETNLGNLITDAMEDYAAKNFKHKPDFAVTNGGGIRASISKGKVTQNDIITVLPFGNLISQIKVKGTNVKKAFEHSLGSPTETKDGKKQLSPNGGFLQVSKSIRVYYDMNQKSGSRVRDIQVRNRETGKFEKLNPNKTYYVATNDFTANKGDGYDMFGGQREEGISLDEVVGNYIQKHNLNEYNTNNPERIINGKLDSVKKSTHKSDNGKQSSNHTHKKSA</sequence>
<dbReference type="GO" id="GO:0000166">
    <property type="term" value="F:nucleotide binding"/>
    <property type="evidence" value="ECO:0007669"/>
    <property type="project" value="UniProtKB-KW"/>
</dbReference>
<evidence type="ECO:0000313" key="9">
    <source>
        <dbReference type="Proteomes" id="UP000291949"/>
    </source>
</evidence>
<dbReference type="PROSITE" id="PS00786">
    <property type="entry name" value="5_NUCLEOTIDASE_2"/>
    <property type="match status" value="1"/>
</dbReference>
<dbReference type="EMBL" id="JABBMI010000002">
    <property type="protein sequence ID" value="NMK53485.1"/>
    <property type="molecule type" value="Genomic_DNA"/>
</dbReference>
<dbReference type="InterPro" id="IPR008334">
    <property type="entry name" value="5'-Nucleotdase_C"/>
</dbReference>
<dbReference type="SUPFAM" id="SSF55816">
    <property type="entry name" value="5'-nucleotidase (syn. UDP-sugar hydrolase), C-terminal domain"/>
    <property type="match status" value="1"/>
</dbReference>
<organism evidence="8 9">
    <name type="scientific">Staphylococcus capitis</name>
    <dbReference type="NCBI Taxonomy" id="29388"/>
    <lineage>
        <taxon>Bacteria</taxon>
        <taxon>Bacillati</taxon>
        <taxon>Bacillota</taxon>
        <taxon>Bacilli</taxon>
        <taxon>Bacillales</taxon>
        <taxon>Staphylococcaceae</taxon>
        <taxon>Staphylococcus</taxon>
    </lineage>
</organism>
<dbReference type="InterPro" id="IPR036907">
    <property type="entry name" value="5'-Nucleotdase_C_sf"/>
</dbReference>
<feature type="domain" description="5'-Nucleotidase C-terminal" evidence="5">
    <location>
        <begin position="342"/>
        <end position="503"/>
    </location>
</feature>
<dbReference type="RefSeq" id="WP_030059901.1">
    <property type="nucleotide sequence ID" value="NZ_AP014956.1"/>
</dbReference>
<reference evidence="8 9" key="1">
    <citation type="journal article" date="2019" name="Sci. Transl. Med.">
        <title>Quorum sensing between bacterial species on the skin protects against epidermal injury in atopic dermatitis.</title>
        <authorList>
            <person name="Williams M.R."/>
        </authorList>
    </citation>
    <scope>NUCLEOTIDE SEQUENCE [LARGE SCALE GENOMIC DNA]</scope>
    <source>
        <strain evidence="8 9">H8</strain>
    </source>
</reference>
<evidence type="ECO:0000313" key="10">
    <source>
        <dbReference type="Proteomes" id="UP000538955"/>
    </source>
</evidence>
<dbReference type="InterPro" id="IPR006146">
    <property type="entry name" value="5'-Nucleotdase_CS"/>
</dbReference>
<feature type="domain" description="Calcineurin-like phosphoesterase" evidence="4">
    <location>
        <begin position="43"/>
        <end position="252"/>
    </location>
</feature>
<feature type="region of interest" description="Disordered" evidence="3">
    <location>
        <begin position="530"/>
        <end position="566"/>
    </location>
</feature>
<dbReference type="Pfam" id="PF02872">
    <property type="entry name" value="5_nucleotid_C"/>
    <property type="match status" value="1"/>
</dbReference>
<accession>A0A7X9WHW8</accession>
<dbReference type="GO" id="GO:0008768">
    <property type="term" value="F:UDP-sugar diphosphatase activity"/>
    <property type="evidence" value="ECO:0007669"/>
    <property type="project" value="TreeGrafter"/>
</dbReference>
<feature type="compositionally biased region" description="Basic and acidic residues" evidence="3">
    <location>
        <begin position="542"/>
        <end position="553"/>
    </location>
</feature>
<dbReference type="Gene3D" id="3.90.780.10">
    <property type="entry name" value="5'-Nucleotidase, C-terminal domain"/>
    <property type="match status" value="1"/>
</dbReference>
<dbReference type="Gene3D" id="3.60.21.10">
    <property type="match status" value="1"/>
</dbReference>
<dbReference type="Proteomes" id="UP000291949">
    <property type="component" value="Unassembled WGS sequence"/>
</dbReference>
<dbReference type="GO" id="GO:0009166">
    <property type="term" value="P:nucleotide catabolic process"/>
    <property type="evidence" value="ECO:0007669"/>
    <property type="project" value="InterPro"/>
</dbReference>
<keyword evidence="10" id="KW-1185">Reference proteome</keyword>
<keyword evidence="2" id="KW-0547">Nucleotide-binding</keyword>
<dbReference type="GO" id="GO:0046872">
    <property type="term" value="F:metal ion binding"/>
    <property type="evidence" value="ECO:0007669"/>
    <property type="project" value="InterPro"/>
</dbReference>
<evidence type="ECO:0000313" key="7">
    <source>
        <dbReference type="EMBL" id="NMK98979.1"/>
    </source>
</evidence>
<dbReference type="InterPro" id="IPR006179">
    <property type="entry name" value="5_nucleotidase/apyrase"/>
</dbReference>
<comment type="caution">
    <text evidence="8">The sequence shown here is derived from an EMBL/GenBank/DDBJ whole genome shotgun (WGS) entry which is preliminary data.</text>
</comment>
<evidence type="ECO:0000259" key="4">
    <source>
        <dbReference type="Pfam" id="PF00149"/>
    </source>
</evidence>
<evidence type="ECO:0000259" key="5">
    <source>
        <dbReference type="Pfam" id="PF02872"/>
    </source>
</evidence>
<dbReference type="Pfam" id="PF00149">
    <property type="entry name" value="Metallophos"/>
    <property type="match status" value="1"/>
</dbReference>
<dbReference type="Proteomes" id="UP000550736">
    <property type="component" value="Unassembled WGS sequence"/>
</dbReference>
<evidence type="ECO:0000256" key="1">
    <source>
        <dbReference type="ARBA" id="ARBA00022729"/>
    </source>
</evidence>
<dbReference type="GO" id="GO:0030288">
    <property type="term" value="C:outer membrane-bounded periplasmic space"/>
    <property type="evidence" value="ECO:0007669"/>
    <property type="project" value="TreeGrafter"/>
</dbReference>
<evidence type="ECO:0000313" key="6">
    <source>
        <dbReference type="EMBL" id="NMK53485.1"/>
    </source>
</evidence>
<gene>
    <name evidence="8" type="ORF">EQ811_00205</name>
    <name evidence="7" type="ORF">HHM13_13050</name>
    <name evidence="6" type="ORF">HHM24_01805</name>
</gene>
<dbReference type="Proteomes" id="UP000538955">
    <property type="component" value="Unassembled WGS sequence"/>
</dbReference>
<dbReference type="SUPFAM" id="SSF56300">
    <property type="entry name" value="Metallo-dependent phosphatases"/>
    <property type="match status" value="1"/>
</dbReference>
<evidence type="ECO:0000256" key="3">
    <source>
        <dbReference type="SAM" id="MobiDB-lite"/>
    </source>
</evidence>
<keyword evidence="2" id="KW-0378">Hydrolase</keyword>
<reference evidence="10 11" key="2">
    <citation type="submission" date="2020-04" db="EMBL/GenBank/DDBJ databases">
        <title>The Epidemiology and Molecular Characteristics of Linezolid-Resistant Staphylococcus capitis in Huashan Hospital, Shanghai.</title>
        <authorList>
            <person name="Ding L."/>
            <person name="Li P."/>
            <person name="Yang Y."/>
            <person name="Lin D."/>
            <person name="Xu X."/>
        </authorList>
    </citation>
    <scope>NUCLEOTIDE SEQUENCE [LARGE SCALE GENOMIC DNA]</scope>
    <source>
        <strain evidence="7 11">12-86</strain>
        <strain evidence="6 10">17-84</strain>
    </source>
</reference>
<keyword evidence="1" id="KW-0732">Signal</keyword>
<dbReference type="EMBL" id="SCHC01000001">
    <property type="protein sequence ID" value="TBW77529.1"/>
    <property type="molecule type" value="Genomic_DNA"/>
</dbReference>
<name>A0A7X9WHW8_STACP</name>
<evidence type="ECO:0000256" key="2">
    <source>
        <dbReference type="RuleBase" id="RU362119"/>
    </source>
</evidence>
<dbReference type="GO" id="GO:0008253">
    <property type="term" value="F:5'-nucleotidase activity"/>
    <property type="evidence" value="ECO:0007669"/>
    <property type="project" value="TreeGrafter"/>
</dbReference>
<evidence type="ECO:0000313" key="8">
    <source>
        <dbReference type="EMBL" id="TBW77529.1"/>
    </source>
</evidence>
<protein>
    <submittedName>
        <fullName evidence="8">Bifunctional metallophosphatase/5'-nucleotidase</fullName>
    </submittedName>
</protein>
<dbReference type="InterPro" id="IPR004843">
    <property type="entry name" value="Calcineurin-like_PHP"/>
</dbReference>
<proteinExistence type="inferred from homology"/>
<dbReference type="PRINTS" id="PR01607">
    <property type="entry name" value="APYRASEFAMLY"/>
</dbReference>
<comment type="similarity">
    <text evidence="2">Belongs to the 5'-nucleotidase family.</text>
</comment>
<dbReference type="PANTHER" id="PTHR11575">
    <property type="entry name" value="5'-NUCLEOTIDASE-RELATED"/>
    <property type="match status" value="1"/>
</dbReference>
<dbReference type="InterPro" id="IPR029052">
    <property type="entry name" value="Metallo-depent_PP-like"/>
</dbReference>